<keyword evidence="3 8" id="KW-0479">Metal-binding</keyword>
<dbReference type="InterPro" id="IPR051269">
    <property type="entry name" value="Fe-S_cluster_ET"/>
</dbReference>
<gene>
    <name evidence="9" type="ORF">RM780_11325</name>
</gene>
<dbReference type="Gene3D" id="3.30.70.20">
    <property type="match status" value="1"/>
</dbReference>
<dbReference type="EMBL" id="JAVREN010000012">
    <property type="protein sequence ID" value="MDT0307551.1"/>
    <property type="molecule type" value="Genomic_DNA"/>
</dbReference>
<protein>
    <recommendedName>
        <fullName evidence="8">Ferredoxin</fullName>
    </recommendedName>
</protein>
<comment type="cofactor">
    <cofactor evidence="1">
        <name>[3Fe-4S] cluster</name>
        <dbReference type="ChEBI" id="CHEBI:21137"/>
    </cofactor>
</comment>
<dbReference type="RefSeq" id="WP_311630498.1">
    <property type="nucleotide sequence ID" value="NZ_JAVREN010000012.1"/>
</dbReference>
<keyword evidence="2 8" id="KW-0813">Transport</keyword>
<accession>A0ABU2L7L5</accession>
<comment type="caution">
    <text evidence="9">The sequence shown here is derived from an EMBL/GenBank/DDBJ whole genome shotgun (WGS) entry which is preliminary data.</text>
</comment>
<evidence type="ECO:0000256" key="4">
    <source>
        <dbReference type="ARBA" id="ARBA00022982"/>
    </source>
</evidence>
<dbReference type="SUPFAM" id="SSF54862">
    <property type="entry name" value="4Fe-4S ferredoxins"/>
    <property type="match status" value="1"/>
</dbReference>
<evidence type="ECO:0000256" key="3">
    <source>
        <dbReference type="ARBA" id="ARBA00022723"/>
    </source>
</evidence>
<evidence type="ECO:0000256" key="7">
    <source>
        <dbReference type="ARBA" id="ARBA00023291"/>
    </source>
</evidence>
<keyword evidence="10" id="KW-1185">Reference proteome</keyword>
<evidence type="ECO:0000313" key="10">
    <source>
        <dbReference type="Proteomes" id="UP001183388"/>
    </source>
</evidence>
<keyword evidence="4 8" id="KW-0249">Electron transport</keyword>
<comment type="function">
    <text evidence="8">Ferredoxins are iron-sulfur proteins that transfer electrons in a wide variety of metabolic reactions.</text>
</comment>
<reference evidence="10" key="1">
    <citation type="submission" date="2023-07" db="EMBL/GenBank/DDBJ databases">
        <title>30 novel species of actinomycetes from the DSMZ collection.</title>
        <authorList>
            <person name="Nouioui I."/>
        </authorList>
    </citation>
    <scope>NUCLEOTIDE SEQUENCE [LARGE SCALE GENOMIC DNA]</scope>
    <source>
        <strain evidence="10">DSM 44917</strain>
    </source>
</reference>
<organism evidence="9 10">
    <name type="scientific">Streptomyces boetiae</name>
    <dbReference type="NCBI Taxonomy" id="3075541"/>
    <lineage>
        <taxon>Bacteria</taxon>
        <taxon>Bacillati</taxon>
        <taxon>Actinomycetota</taxon>
        <taxon>Actinomycetes</taxon>
        <taxon>Kitasatosporales</taxon>
        <taxon>Streptomycetaceae</taxon>
        <taxon>Streptomyces</taxon>
    </lineage>
</organism>
<proteinExistence type="predicted"/>
<evidence type="ECO:0000256" key="8">
    <source>
        <dbReference type="RuleBase" id="RU368020"/>
    </source>
</evidence>
<sequence>MKVAADRDACMGAGVCVGFAPDLFDLGEDGRVRVLNGEVSGELRDQADEAVRVCPASALSLTD</sequence>
<keyword evidence="7" id="KW-0003">3Fe-4S</keyword>
<dbReference type="Pfam" id="PF13459">
    <property type="entry name" value="Fer4_15"/>
    <property type="match status" value="1"/>
</dbReference>
<keyword evidence="5 8" id="KW-0408">Iron</keyword>
<dbReference type="PRINTS" id="PR00352">
    <property type="entry name" value="3FE4SFRDOXIN"/>
</dbReference>
<dbReference type="Proteomes" id="UP001183388">
    <property type="component" value="Unassembled WGS sequence"/>
</dbReference>
<name>A0ABU2L7L5_9ACTN</name>
<dbReference type="InterPro" id="IPR001080">
    <property type="entry name" value="3Fe4S_ferredoxin"/>
</dbReference>
<dbReference type="PANTHER" id="PTHR36923:SF3">
    <property type="entry name" value="FERREDOXIN"/>
    <property type="match status" value="1"/>
</dbReference>
<dbReference type="PANTHER" id="PTHR36923">
    <property type="entry name" value="FERREDOXIN"/>
    <property type="match status" value="1"/>
</dbReference>
<evidence type="ECO:0000256" key="1">
    <source>
        <dbReference type="ARBA" id="ARBA00001927"/>
    </source>
</evidence>
<evidence type="ECO:0000256" key="5">
    <source>
        <dbReference type="ARBA" id="ARBA00023004"/>
    </source>
</evidence>
<evidence type="ECO:0000256" key="6">
    <source>
        <dbReference type="ARBA" id="ARBA00023014"/>
    </source>
</evidence>
<evidence type="ECO:0000256" key="2">
    <source>
        <dbReference type="ARBA" id="ARBA00022448"/>
    </source>
</evidence>
<keyword evidence="6 8" id="KW-0411">Iron-sulfur</keyword>
<evidence type="ECO:0000313" key="9">
    <source>
        <dbReference type="EMBL" id="MDT0307551.1"/>
    </source>
</evidence>